<feature type="transmembrane region" description="Helical" evidence="6">
    <location>
        <begin position="93"/>
        <end position="114"/>
    </location>
</feature>
<evidence type="ECO:0000313" key="9">
    <source>
        <dbReference type="Proteomes" id="UP000077726"/>
    </source>
</evidence>
<keyword evidence="9" id="KW-1185">Reference proteome</keyword>
<feature type="domain" description="RDD" evidence="7">
    <location>
        <begin position="47"/>
        <end position="197"/>
    </location>
</feature>
<dbReference type="InterPro" id="IPR051791">
    <property type="entry name" value="Pra-immunoreactive"/>
</dbReference>
<keyword evidence="2" id="KW-1003">Cell membrane</keyword>
<dbReference type="STRING" id="1795832.A7Q00_08510"/>
<feature type="transmembrane region" description="Helical" evidence="6">
    <location>
        <begin position="167"/>
        <end position="183"/>
    </location>
</feature>
<feature type="transmembrane region" description="Helical" evidence="6">
    <location>
        <begin position="60"/>
        <end position="87"/>
    </location>
</feature>
<sequence length="203" mass="22714">MMNNQPQQYTHNEVSLSEEGSNFRDIYQSRVLETESEYADEMEVDLAEGWQRIVAGIIDWVLWSVFMVPMQLAGVLAILGGVIGGSWQAEDKLLLLGLVLITIAFCIYQIVIMAKDGQSLGKKILRIRVITEDGENPGFVKYVLVRVLLFYLLVAIAPAFLGETVAATVFWVCAIACVIMLFIEGRNRQTLQDLLAKTLVIKN</sequence>
<dbReference type="EMBL" id="LXSQ01000020">
    <property type="protein sequence ID" value="OAM41580.1"/>
    <property type="molecule type" value="Genomic_DNA"/>
</dbReference>
<dbReference type="Proteomes" id="UP000077726">
    <property type="component" value="Unassembled WGS sequence"/>
</dbReference>
<dbReference type="OrthoDB" id="8613388at2"/>
<evidence type="ECO:0000313" key="8">
    <source>
        <dbReference type="EMBL" id="OAM41580.1"/>
    </source>
</evidence>
<dbReference type="PANTHER" id="PTHR36115:SF4">
    <property type="entry name" value="MEMBRANE PROTEIN"/>
    <property type="match status" value="1"/>
</dbReference>
<comment type="subcellular location">
    <subcellularLocation>
        <location evidence="1">Cell membrane</location>
        <topology evidence="1">Multi-pass membrane protein</topology>
    </subcellularLocation>
</comment>
<evidence type="ECO:0000256" key="4">
    <source>
        <dbReference type="ARBA" id="ARBA00022989"/>
    </source>
</evidence>
<feature type="transmembrane region" description="Helical" evidence="6">
    <location>
        <begin position="143"/>
        <end position="161"/>
    </location>
</feature>
<evidence type="ECO:0000256" key="2">
    <source>
        <dbReference type="ARBA" id="ARBA00022475"/>
    </source>
</evidence>
<dbReference type="Pfam" id="PF06271">
    <property type="entry name" value="RDD"/>
    <property type="match status" value="1"/>
</dbReference>
<name>A0A1B6VXP7_9NEIS</name>
<keyword evidence="5 6" id="KW-0472">Membrane</keyword>
<organism evidence="8 9">
    <name type="scientific">Eikenella halliae</name>
    <dbReference type="NCBI Taxonomy" id="1795832"/>
    <lineage>
        <taxon>Bacteria</taxon>
        <taxon>Pseudomonadati</taxon>
        <taxon>Pseudomonadota</taxon>
        <taxon>Betaproteobacteria</taxon>
        <taxon>Neisseriales</taxon>
        <taxon>Neisseriaceae</taxon>
        <taxon>Eikenella</taxon>
    </lineage>
</organism>
<evidence type="ECO:0000259" key="7">
    <source>
        <dbReference type="Pfam" id="PF06271"/>
    </source>
</evidence>
<keyword evidence="3 6" id="KW-0812">Transmembrane</keyword>
<dbReference type="PANTHER" id="PTHR36115">
    <property type="entry name" value="PROLINE-RICH ANTIGEN HOMOLOG-RELATED"/>
    <property type="match status" value="1"/>
</dbReference>
<dbReference type="RefSeq" id="WP_064090122.1">
    <property type="nucleotide sequence ID" value="NZ_JBHRIB010000046.1"/>
</dbReference>
<evidence type="ECO:0000256" key="1">
    <source>
        <dbReference type="ARBA" id="ARBA00004651"/>
    </source>
</evidence>
<dbReference type="GO" id="GO:0005886">
    <property type="term" value="C:plasma membrane"/>
    <property type="evidence" value="ECO:0007669"/>
    <property type="project" value="UniProtKB-SubCell"/>
</dbReference>
<protein>
    <recommendedName>
        <fullName evidence="7">RDD domain-containing protein</fullName>
    </recommendedName>
</protein>
<gene>
    <name evidence="8" type="ORF">A7Q00_08510</name>
</gene>
<dbReference type="InterPro" id="IPR010432">
    <property type="entry name" value="RDD"/>
</dbReference>
<reference evidence="9" key="1">
    <citation type="submission" date="2016-05" db="EMBL/GenBank/DDBJ databases">
        <title>Draft genome of Corynebacterium afermentans subsp. afermentans LCDC 88199T.</title>
        <authorList>
            <person name="Bernier A.-M."/>
            <person name="Bernard K."/>
        </authorList>
    </citation>
    <scope>NUCLEOTIDE SEQUENCE [LARGE SCALE GENOMIC DNA]</scope>
    <source>
        <strain evidence="9">NML130454</strain>
    </source>
</reference>
<keyword evidence="4 6" id="KW-1133">Transmembrane helix</keyword>
<proteinExistence type="predicted"/>
<evidence type="ECO:0000256" key="3">
    <source>
        <dbReference type="ARBA" id="ARBA00022692"/>
    </source>
</evidence>
<evidence type="ECO:0000256" key="6">
    <source>
        <dbReference type="SAM" id="Phobius"/>
    </source>
</evidence>
<accession>A0A1B6VXP7</accession>
<comment type="caution">
    <text evidence="8">The sequence shown here is derived from an EMBL/GenBank/DDBJ whole genome shotgun (WGS) entry which is preliminary data.</text>
</comment>
<evidence type="ECO:0000256" key="5">
    <source>
        <dbReference type="ARBA" id="ARBA00023136"/>
    </source>
</evidence>
<dbReference type="AlphaFoldDB" id="A0A1B6VXP7"/>